<organism evidence="1 2">
    <name type="scientific">Glycomyces mayteni</name>
    <dbReference type="NCBI Taxonomy" id="543887"/>
    <lineage>
        <taxon>Bacteria</taxon>
        <taxon>Bacillati</taxon>
        <taxon>Actinomycetota</taxon>
        <taxon>Actinomycetes</taxon>
        <taxon>Glycomycetales</taxon>
        <taxon>Glycomycetaceae</taxon>
        <taxon>Glycomyces</taxon>
    </lineage>
</organism>
<dbReference type="EMBL" id="JBHSYS010000002">
    <property type="protein sequence ID" value="MFC6957704.1"/>
    <property type="molecule type" value="Genomic_DNA"/>
</dbReference>
<dbReference type="Proteomes" id="UP001596470">
    <property type="component" value="Unassembled WGS sequence"/>
</dbReference>
<dbReference type="RefSeq" id="WP_382349730.1">
    <property type="nucleotide sequence ID" value="NZ_JBHMBP010000002.1"/>
</dbReference>
<sequence>MDSQTVCIRLPGRGSTTHVRNDDSFISHAYRDFGIDHDLFSRILNCVKRLSGTRRFVIVPSGAGVFLLADLARRLGLDASSVDEVSRHVINAQSQLVHRWFLANGVPNALLVDHPADLASVPADCNVAVVRPAGDYRSTDALWGAAAYFSGAQIACIFKHRSGASKLEVSSPSPLIDLPTLLKDIDHLISAGDKLVFDAQCLDFLVRAGAATWILRFDHPEDIARICLSLPPLGLAKRLVL</sequence>
<proteinExistence type="predicted"/>
<gene>
    <name evidence="1" type="ORF">ACFQS3_10910</name>
</gene>
<evidence type="ECO:0000313" key="2">
    <source>
        <dbReference type="Proteomes" id="UP001596470"/>
    </source>
</evidence>
<reference evidence="2" key="1">
    <citation type="journal article" date="2019" name="Int. J. Syst. Evol. Microbiol.">
        <title>The Global Catalogue of Microorganisms (GCM) 10K type strain sequencing project: providing services to taxonomists for standard genome sequencing and annotation.</title>
        <authorList>
            <consortium name="The Broad Institute Genomics Platform"/>
            <consortium name="The Broad Institute Genome Sequencing Center for Infectious Disease"/>
            <person name="Wu L."/>
            <person name="Ma J."/>
        </authorList>
    </citation>
    <scope>NUCLEOTIDE SEQUENCE [LARGE SCALE GENOMIC DNA]</scope>
    <source>
        <strain evidence="2">KACC 12634</strain>
    </source>
</reference>
<protein>
    <submittedName>
        <fullName evidence="1">Uncharacterized protein</fullName>
    </submittedName>
</protein>
<dbReference type="SUPFAM" id="SSF53633">
    <property type="entry name" value="Carbamate kinase-like"/>
    <property type="match status" value="1"/>
</dbReference>
<comment type="caution">
    <text evidence="1">The sequence shown here is derived from an EMBL/GenBank/DDBJ whole genome shotgun (WGS) entry which is preliminary data.</text>
</comment>
<accession>A0ABW2D9P7</accession>
<evidence type="ECO:0000313" key="1">
    <source>
        <dbReference type="EMBL" id="MFC6957704.1"/>
    </source>
</evidence>
<name>A0ABW2D9P7_9ACTN</name>
<dbReference type="InterPro" id="IPR036393">
    <property type="entry name" value="AceGlu_kinase-like_sf"/>
</dbReference>
<keyword evidence="2" id="KW-1185">Reference proteome</keyword>